<dbReference type="GeneID" id="94546470"/>
<dbReference type="Proteomes" id="UP000254912">
    <property type="component" value="Unassembled WGS sequence"/>
</dbReference>
<dbReference type="PANTHER" id="PTHR11575">
    <property type="entry name" value="5'-NUCLEOTIDASE-RELATED"/>
    <property type="match status" value="1"/>
</dbReference>
<dbReference type="CDD" id="cd00845">
    <property type="entry name" value="MPP_UshA_N_like"/>
    <property type="match status" value="1"/>
</dbReference>
<name>A0A288Q6U7_9LACO</name>
<dbReference type="RefSeq" id="WP_070230479.1">
    <property type="nucleotide sequence ID" value="NZ_BJYO01000004.1"/>
</dbReference>
<dbReference type="Pfam" id="PF00149">
    <property type="entry name" value="Metallophos"/>
    <property type="match status" value="1"/>
</dbReference>
<dbReference type="GO" id="GO:0046872">
    <property type="term" value="F:metal ion binding"/>
    <property type="evidence" value="ECO:0007669"/>
    <property type="project" value="InterPro"/>
</dbReference>
<dbReference type="GO" id="GO:0008253">
    <property type="term" value="F:5'-nucleotidase activity"/>
    <property type="evidence" value="ECO:0007669"/>
    <property type="project" value="TreeGrafter"/>
</dbReference>
<evidence type="ECO:0000256" key="1">
    <source>
        <dbReference type="RuleBase" id="RU362119"/>
    </source>
</evidence>
<dbReference type="PRINTS" id="PR01607">
    <property type="entry name" value="APYRASEFAMLY"/>
</dbReference>
<reference evidence="2 3" key="1">
    <citation type="submission" date="2018-07" db="EMBL/GenBank/DDBJ databases">
        <title>Genomic Encyclopedia of Type Strains, Phase III (KMG-III): the genomes of soil and plant-associated and newly described type strains.</title>
        <authorList>
            <person name="Whitman W."/>
        </authorList>
    </citation>
    <scope>NUCLEOTIDE SEQUENCE [LARGE SCALE GENOMIC DNA]</scope>
    <source>
        <strain evidence="2 3">CECT 7031</strain>
    </source>
</reference>
<comment type="caution">
    <text evidence="2">The sequence shown here is derived from an EMBL/GenBank/DDBJ whole genome shotgun (WGS) entry which is preliminary data.</text>
</comment>
<keyword evidence="1" id="KW-0378">Hydrolase</keyword>
<dbReference type="PIRSF" id="PIRSF036361">
    <property type="entry name" value="YunD"/>
    <property type="match status" value="1"/>
</dbReference>
<dbReference type="SUPFAM" id="SSF56300">
    <property type="entry name" value="Metallo-dependent phosphatases"/>
    <property type="match status" value="1"/>
</dbReference>
<dbReference type="GO" id="GO:0030288">
    <property type="term" value="C:outer membrane-bounded periplasmic space"/>
    <property type="evidence" value="ECO:0007669"/>
    <property type="project" value="TreeGrafter"/>
</dbReference>
<dbReference type="GO" id="GO:0000166">
    <property type="term" value="F:nucleotide binding"/>
    <property type="evidence" value="ECO:0007669"/>
    <property type="project" value="UniProtKB-KW"/>
</dbReference>
<sequence length="458" mass="51322">MQEHITILHTNDLHSHLERWPKIRRYLLQKQTNLRQNGVAVFTFDIGDFIDRAHPLTEATMGQANTALMNQVHYDAATIGNNEILGLAHEDMNHLHDAAEFPVLLGDITDMQTGELPKWAVRSVILTTPKGTRVGVLGMTAPFILTLPLLGWMPEKLDQAMTQALAELAGKTDFNVLLSHLGLPTDHYLAERFPDLQVIIGAHTHHHLPHGEKRGSALLAAAGKYGEHIGRIDLEITDGTLTKMQATTVDTDALPAEIADTVEIEGYRKSGREQLDKEVVAVLPTAYSTNKHADNRLIDLGLAALERRTRTTIAMLSTGMFLGDLPTGRVTKDVLHEILPHAVHPMRTTLQGVDLWRLVHEVAKSRAYMKSSQIRGMGFRGGSWGEIIWDGITLADNGDVYVHDELIDFEEPYTIGSLDHYYFLPFFPTIEIAGDNKMSYRTVFREDFADYLHEKFFD</sequence>
<comment type="similarity">
    <text evidence="1">Belongs to the 5'-nucleotidase family.</text>
</comment>
<keyword evidence="1" id="KW-0547">Nucleotide-binding</keyword>
<dbReference type="InterPro" id="IPR004843">
    <property type="entry name" value="Calcineurin-like_PHP"/>
</dbReference>
<dbReference type="Gene3D" id="3.60.21.10">
    <property type="match status" value="1"/>
</dbReference>
<protein>
    <submittedName>
        <fullName evidence="2">2',3'-cyclic-nucleotide 2'-phosphodiesterase (5'-nucleotidase family)</fullName>
    </submittedName>
</protein>
<dbReference type="AlphaFoldDB" id="A0A288Q6U7"/>
<dbReference type="GO" id="GO:0009166">
    <property type="term" value="P:nucleotide catabolic process"/>
    <property type="evidence" value="ECO:0007669"/>
    <property type="project" value="InterPro"/>
</dbReference>
<dbReference type="InterPro" id="IPR036907">
    <property type="entry name" value="5'-Nucleotdase_C_sf"/>
</dbReference>
<dbReference type="InterPro" id="IPR006179">
    <property type="entry name" value="5_nucleotidase/apyrase"/>
</dbReference>
<keyword evidence="3" id="KW-1185">Reference proteome</keyword>
<dbReference type="KEGG" id="wso:WSWS_01284"/>
<dbReference type="PROSITE" id="PS00785">
    <property type="entry name" value="5_NUCLEOTIDASE_1"/>
    <property type="match status" value="1"/>
</dbReference>
<dbReference type="Gene3D" id="3.90.780.10">
    <property type="entry name" value="5'-Nucleotidase, C-terminal domain"/>
    <property type="match status" value="1"/>
</dbReference>
<dbReference type="EMBL" id="QRAS01000003">
    <property type="protein sequence ID" value="RDL05368.1"/>
    <property type="molecule type" value="Genomic_DNA"/>
</dbReference>
<dbReference type="SUPFAM" id="SSF55816">
    <property type="entry name" value="5'-nucleotidase (syn. UDP-sugar hydrolase), C-terminal domain"/>
    <property type="match status" value="1"/>
</dbReference>
<evidence type="ECO:0000313" key="2">
    <source>
        <dbReference type="EMBL" id="RDL05368.1"/>
    </source>
</evidence>
<gene>
    <name evidence="2" type="ORF">DFP99_1325</name>
</gene>
<dbReference type="InterPro" id="IPR006146">
    <property type="entry name" value="5'-Nucleotdase_CS"/>
</dbReference>
<dbReference type="GO" id="GO:0008768">
    <property type="term" value="F:UDP-sugar diphosphatase activity"/>
    <property type="evidence" value="ECO:0007669"/>
    <property type="project" value="TreeGrafter"/>
</dbReference>
<dbReference type="InterPro" id="IPR011240">
    <property type="entry name" value="Pesterase_YunD"/>
</dbReference>
<organism evidence="2 3">
    <name type="scientific">Weissella soli</name>
    <dbReference type="NCBI Taxonomy" id="155866"/>
    <lineage>
        <taxon>Bacteria</taxon>
        <taxon>Bacillati</taxon>
        <taxon>Bacillota</taxon>
        <taxon>Bacilli</taxon>
        <taxon>Lactobacillales</taxon>
        <taxon>Lactobacillaceae</taxon>
        <taxon>Weissella</taxon>
    </lineage>
</organism>
<dbReference type="InterPro" id="IPR029052">
    <property type="entry name" value="Metallo-depent_PP-like"/>
</dbReference>
<proteinExistence type="inferred from homology"/>
<evidence type="ECO:0000313" key="3">
    <source>
        <dbReference type="Proteomes" id="UP000254912"/>
    </source>
</evidence>
<accession>A0A288Q6U7</accession>
<dbReference type="PANTHER" id="PTHR11575:SF23">
    <property type="entry name" value="5-NUCLEOTIDASE FAMILY PROTEIN"/>
    <property type="match status" value="1"/>
</dbReference>